<evidence type="ECO:0000256" key="4">
    <source>
        <dbReference type="ARBA" id="ARBA00023136"/>
    </source>
</evidence>
<comment type="subcellular location">
    <subcellularLocation>
        <location evidence="1">Membrane</location>
        <topology evidence="1">Multi-pass membrane protein</topology>
    </subcellularLocation>
</comment>
<sequence length="531" mass="62440">MAKQLPARLPTAEVVLYVFSWTGICLYASYQTYCVCKENEYIMNTDDFNQGWKILGGRTKDISNYEWHFWSTWFWHVLPWYCSHMLLGRLVDRFCCKYKEHFYLIHSLCALVHVMGPLSVGYLVIHCVIMYCVSQLRRTAACWSVSLVLLSALNISAFHDLQKAYMKFQSEEHFYQLLFTTAMMNLRYTSVSIEYSKRPQPTSRLKDMLSFFAYCFYLPLFFTGPLLTYDLYEIQMKQTARIWTKDKIFYIIREFMRVMFWATYLELILHFYHFNALIFDLYTVKSMGRWPLGGLGWSHGQFFHVKYVVMFGLPGTVAKVDGLDPPHQPKCISRIHLYSDMWKYFDRGLYSYLKRYIYIPVGGAPDRYLNKFLASAMCFLYIYYWHGMYDYLVVWCSLNFIGVSVEAIANLICSSASGKRLKEYVSAAMWRRMKAAINAPLLAICIMSNFYFFMGNEVGQVFFHKLVLYGTLPSYAVVLYSMYCLGQSSMESERWEDAVCWWDSDKRHLLSSTSADMDGKHCPSKSESKRQ</sequence>
<name>A0ABM1EJZ0_PRICU</name>
<feature type="transmembrane region" description="Helical" evidence="6">
    <location>
        <begin position="466"/>
        <end position="485"/>
    </location>
</feature>
<feature type="transmembrane region" description="Helical" evidence="6">
    <location>
        <begin position="368"/>
        <end position="386"/>
    </location>
</feature>
<keyword evidence="7" id="KW-1185">Reference proteome</keyword>
<dbReference type="GeneID" id="106812984"/>
<organism evidence="7 8">
    <name type="scientific">Priapulus caudatus</name>
    <name type="common">Priapulid worm</name>
    <dbReference type="NCBI Taxonomy" id="37621"/>
    <lineage>
        <taxon>Eukaryota</taxon>
        <taxon>Metazoa</taxon>
        <taxon>Ecdysozoa</taxon>
        <taxon>Scalidophora</taxon>
        <taxon>Priapulida</taxon>
        <taxon>Priapulimorpha</taxon>
        <taxon>Priapulimorphida</taxon>
        <taxon>Priapulidae</taxon>
        <taxon>Priapulus</taxon>
    </lineage>
</organism>
<keyword evidence="3 6" id="KW-1133">Transmembrane helix</keyword>
<dbReference type="RefSeq" id="XP_014672511.1">
    <property type="nucleotide sequence ID" value="XM_014817025.1"/>
</dbReference>
<feature type="transmembrane region" description="Helical" evidence="6">
    <location>
        <begin position="103"/>
        <end position="131"/>
    </location>
</feature>
<comment type="similarity">
    <text evidence="5">Belongs to the membrane-bound acyltransferase family. HHAT subfamily.</text>
</comment>
<evidence type="ECO:0000256" key="3">
    <source>
        <dbReference type="ARBA" id="ARBA00022989"/>
    </source>
</evidence>
<feature type="transmembrane region" description="Helical" evidence="6">
    <location>
        <begin position="12"/>
        <end position="30"/>
    </location>
</feature>
<accession>A0ABM1EJZ0</accession>
<protein>
    <submittedName>
        <fullName evidence="8">Protein-cysteine N-palmitoyltransferase HHAT-like isoform X1</fullName>
    </submittedName>
</protein>
<evidence type="ECO:0000313" key="7">
    <source>
        <dbReference type="Proteomes" id="UP000695022"/>
    </source>
</evidence>
<keyword evidence="2 6" id="KW-0812">Transmembrane</keyword>
<keyword evidence="4 6" id="KW-0472">Membrane</keyword>
<dbReference type="PANTHER" id="PTHR13285">
    <property type="entry name" value="ACYLTRANSFERASE"/>
    <property type="match status" value="1"/>
</dbReference>
<evidence type="ECO:0000256" key="1">
    <source>
        <dbReference type="ARBA" id="ARBA00004141"/>
    </source>
</evidence>
<dbReference type="Pfam" id="PF03062">
    <property type="entry name" value="MBOAT"/>
    <property type="match status" value="1"/>
</dbReference>
<evidence type="ECO:0000256" key="5">
    <source>
        <dbReference type="ARBA" id="ARBA00038268"/>
    </source>
</evidence>
<feature type="transmembrane region" description="Helical" evidence="6">
    <location>
        <begin position="73"/>
        <end position="91"/>
    </location>
</feature>
<evidence type="ECO:0000256" key="2">
    <source>
        <dbReference type="ARBA" id="ARBA00022692"/>
    </source>
</evidence>
<dbReference type="InterPro" id="IPR051085">
    <property type="entry name" value="MB_O-acyltransferase"/>
</dbReference>
<dbReference type="PANTHER" id="PTHR13285:SF18">
    <property type="entry name" value="PROTEIN-CYSTEINE N-PALMITOYLTRANSFERASE RASP"/>
    <property type="match status" value="1"/>
</dbReference>
<feature type="transmembrane region" description="Helical" evidence="6">
    <location>
        <begin position="211"/>
        <end position="232"/>
    </location>
</feature>
<dbReference type="InterPro" id="IPR004299">
    <property type="entry name" value="MBOAT_fam"/>
</dbReference>
<proteinExistence type="inferred from homology"/>
<reference evidence="8" key="1">
    <citation type="submission" date="2025-08" db="UniProtKB">
        <authorList>
            <consortium name="RefSeq"/>
        </authorList>
    </citation>
    <scope>IDENTIFICATION</scope>
</reference>
<dbReference type="Proteomes" id="UP000695022">
    <property type="component" value="Unplaced"/>
</dbReference>
<gene>
    <name evidence="8" type="primary">LOC106812984</name>
</gene>
<evidence type="ECO:0000313" key="8">
    <source>
        <dbReference type="RefSeq" id="XP_014672511.1"/>
    </source>
</evidence>
<feature type="transmembrane region" description="Helical" evidence="6">
    <location>
        <begin position="143"/>
        <end position="161"/>
    </location>
</feature>
<evidence type="ECO:0000256" key="6">
    <source>
        <dbReference type="SAM" id="Phobius"/>
    </source>
</evidence>
<feature type="transmembrane region" description="Helical" evidence="6">
    <location>
        <begin position="392"/>
        <end position="414"/>
    </location>
</feature>
<feature type="transmembrane region" description="Helical" evidence="6">
    <location>
        <begin position="435"/>
        <end position="454"/>
    </location>
</feature>